<dbReference type="InterPro" id="IPR007569">
    <property type="entry name" value="DUF559"/>
</dbReference>
<dbReference type="SUPFAM" id="SSF52980">
    <property type="entry name" value="Restriction endonuclease-like"/>
    <property type="match status" value="1"/>
</dbReference>
<evidence type="ECO:0000313" key="3">
    <source>
        <dbReference type="Proteomes" id="UP000324298"/>
    </source>
</evidence>
<dbReference type="PANTHER" id="PTHR38590:SF1">
    <property type="entry name" value="BLL0828 PROTEIN"/>
    <property type="match status" value="1"/>
</dbReference>
<dbReference type="RefSeq" id="WP_149306199.1">
    <property type="nucleotide sequence ID" value="NZ_SRSD01000002.1"/>
</dbReference>
<evidence type="ECO:0000259" key="1">
    <source>
        <dbReference type="Pfam" id="PF04480"/>
    </source>
</evidence>
<gene>
    <name evidence="2" type="ORF">ET418_03485</name>
</gene>
<keyword evidence="2" id="KW-0255">Endonuclease</keyword>
<dbReference type="Pfam" id="PF04480">
    <property type="entry name" value="DUF559"/>
    <property type="match status" value="1"/>
</dbReference>
<reference evidence="2 3" key="1">
    <citation type="submission" date="2019-04" db="EMBL/GenBank/DDBJ databases">
        <title>Geobacter ruber sp. nov., ferric-reducing bacteria isolated from paddy soil.</title>
        <authorList>
            <person name="Xu Z."/>
            <person name="Masuda Y."/>
            <person name="Itoh H."/>
            <person name="Senoo K."/>
        </authorList>
    </citation>
    <scope>NUCLEOTIDE SEQUENCE [LARGE SCALE GENOMIC DNA]</scope>
    <source>
        <strain evidence="2 3">Red88</strain>
    </source>
</reference>
<dbReference type="InterPro" id="IPR011335">
    <property type="entry name" value="Restrct_endonuc-II-like"/>
</dbReference>
<dbReference type="PANTHER" id="PTHR38590">
    <property type="entry name" value="BLL0828 PROTEIN"/>
    <property type="match status" value="1"/>
</dbReference>
<accession>A0A5A9XQY9</accession>
<organism evidence="2 3">
    <name type="scientific">Oryzomonas rubra</name>
    <dbReference type="NCBI Taxonomy" id="2509454"/>
    <lineage>
        <taxon>Bacteria</taxon>
        <taxon>Pseudomonadati</taxon>
        <taxon>Thermodesulfobacteriota</taxon>
        <taxon>Desulfuromonadia</taxon>
        <taxon>Geobacterales</taxon>
        <taxon>Geobacteraceae</taxon>
        <taxon>Oryzomonas</taxon>
    </lineage>
</organism>
<keyword evidence="3" id="KW-1185">Reference proteome</keyword>
<sequence length="127" mass="14762">MKDIPIHNSPDMKPLRKTLRNEATPAERELWNVLRHSNLGGYKFRRQQSVGRYIVDFYCPSERLAVELDGDSHFTDEAMEYDRERTAFLNSLTIRVLRFLNTDVHENLDAVSERILEELQATTPGPS</sequence>
<dbReference type="InterPro" id="IPR047216">
    <property type="entry name" value="Endonuclease_DUF559_bact"/>
</dbReference>
<proteinExistence type="predicted"/>
<feature type="domain" description="DUF559" evidence="1">
    <location>
        <begin position="16"/>
        <end position="120"/>
    </location>
</feature>
<comment type="caution">
    <text evidence="2">The sequence shown here is derived from an EMBL/GenBank/DDBJ whole genome shotgun (WGS) entry which is preliminary data.</text>
</comment>
<evidence type="ECO:0000313" key="2">
    <source>
        <dbReference type="EMBL" id="KAA0894041.1"/>
    </source>
</evidence>
<keyword evidence="2" id="KW-0378">Hydrolase</keyword>
<dbReference type="Proteomes" id="UP000324298">
    <property type="component" value="Unassembled WGS sequence"/>
</dbReference>
<dbReference type="GO" id="GO:0004519">
    <property type="term" value="F:endonuclease activity"/>
    <property type="evidence" value="ECO:0007669"/>
    <property type="project" value="UniProtKB-KW"/>
</dbReference>
<dbReference type="AlphaFoldDB" id="A0A5A9XQY9"/>
<dbReference type="CDD" id="cd01038">
    <property type="entry name" value="Endonuclease_DUF559"/>
    <property type="match status" value="1"/>
</dbReference>
<dbReference type="EMBL" id="SRSD01000002">
    <property type="protein sequence ID" value="KAA0894041.1"/>
    <property type="molecule type" value="Genomic_DNA"/>
</dbReference>
<dbReference type="Gene3D" id="3.40.960.10">
    <property type="entry name" value="VSR Endonuclease"/>
    <property type="match status" value="1"/>
</dbReference>
<protein>
    <submittedName>
        <fullName evidence="2">Endonuclease domain-containing protein</fullName>
    </submittedName>
</protein>
<dbReference type="OrthoDB" id="9798754at2"/>
<name>A0A5A9XQY9_9BACT</name>
<keyword evidence="2" id="KW-0540">Nuclease</keyword>